<evidence type="ECO:0000256" key="1">
    <source>
        <dbReference type="SAM" id="SignalP"/>
    </source>
</evidence>
<dbReference type="AlphaFoldDB" id="A0A1T2L8I4"/>
<proteinExistence type="predicted"/>
<evidence type="ECO:0000313" key="2">
    <source>
        <dbReference type="EMBL" id="OOZ41256.1"/>
    </source>
</evidence>
<gene>
    <name evidence="2" type="ORF">BOW53_04565</name>
</gene>
<keyword evidence="3" id="KW-1185">Reference proteome</keyword>
<dbReference type="InterPro" id="IPR025500">
    <property type="entry name" value="DUF4390"/>
</dbReference>
<evidence type="ECO:0000313" key="3">
    <source>
        <dbReference type="Proteomes" id="UP000191110"/>
    </source>
</evidence>
<dbReference type="Pfam" id="PF14334">
    <property type="entry name" value="DUF4390"/>
    <property type="match status" value="1"/>
</dbReference>
<organism evidence="2 3">
    <name type="scientific">Solemya pervernicosa gill symbiont</name>
    <dbReference type="NCBI Taxonomy" id="642797"/>
    <lineage>
        <taxon>Bacteria</taxon>
        <taxon>Pseudomonadati</taxon>
        <taxon>Pseudomonadota</taxon>
        <taxon>Gammaproteobacteria</taxon>
        <taxon>sulfur-oxidizing symbionts</taxon>
    </lineage>
</organism>
<dbReference type="OrthoDB" id="6198507at2"/>
<dbReference type="EMBL" id="MPRL01000012">
    <property type="protein sequence ID" value="OOZ41256.1"/>
    <property type="molecule type" value="Genomic_DNA"/>
</dbReference>
<comment type="caution">
    <text evidence="2">The sequence shown here is derived from an EMBL/GenBank/DDBJ whole genome shotgun (WGS) entry which is preliminary data.</text>
</comment>
<sequence>MFGPTQHRTWSVLFALFGWLTALIAVPAAAADPGFEVRSVEVELIDEVYQLDAAIEYRLSNSALDALQSGVPLVFELQIELLHKRQFLWTETVASLLQRYELRYHAFTERYILINLNSGVQESVSGLETALYRLGIVEGVPVIDSNLLDSNDKYTVRLRASLDLNALPIPLRTLAFVKPSWYLGGDWHEVRVK</sequence>
<dbReference type="Proteomes" id="UP000191110">
    <property type="component" value="Unassembled WGS sequence"/>
</dbReference>
<reference evidence="2 3" key="1">
    <citation type="submission" date="2016-11" db="EMBL/GenBank/DDBJ databases">
        <title>Mixed transmission modes and dynamic genome evolution in an obligate animal-bacterial symbiosis.</title>
        <authorList>
            <person name="Russell S.L."/>
            <person name="Corbett-Detig R.B."/>
            <person name="Cavanaugh C.M."/>
        </authorList>
    </citation>
    <scope>NUCLEOTIDE SEQUENCE [LARGE SCALE GENOMIC DNA]</scope>
    <source>
        <strain evidence="2">Sveles-Q1</strain>
    </source>
</reference>
<evidence type="ECO:0008006" key="4">
    <source>
        <dbReference type="Google" id="ProtNLM"/>
    </source>
</evidence>
<accession>A0A1T2L8I4</accession>
<name>A0A1T2L8I4_9GAMM</name>
<keyword evidence="1" id="KW-0732">Signal</keyword>
<protein>
    <recommendedName>
        <fullName evidence="4">DUF4390 domain-containing protein</fullName>
    </recommendedName>
</protein>
<feature type="signal peptide" evidence="1">
    <location>
        <begin position="1"/>
        <end position="30"/>
    </location>
</feature>
<feature type="chain" id="PRO_5012097378" description="DUF4390 domain-containing protein" evidence="1">
    <location>
        <begin position="31"/>
        <end position="193"/>
    </location>
</feature>